<keyword evidence="2" id="KW-1185">Reference proteome</keyword>
<dbReference type="EMBL" id="SDMQ01000001">
    <property type="protein sequence ID" value="TBT88715.1"/>
    <property type="molecule type" value="Genomic_DNA"/>
</dbReference>
<protein>
    <submittedName>
        <fullName evidence="1">Uncharacterized protein</fullName>
    </submittedName>
</protein>
<evidence type="ECO:0000313" key="2">
    <source>
        <dbReference type="Proteomes" id="UP000292373"/>
    </source>
</evidence>
<evidence type="ECO:0000313" key="1">
    <source>
        <dbReference type="EMBL" id="TBT88715.1"/>
    </source>
</evidence>
<reference evidence="1 2" key="1">
    <citation type="submission" date="2019-01" db="EMBL/GenBank/DDBJ databases">
        <title>Lactibacter flavus gen. nov., sp. nov., a novel bacterium of the family Propionibacteriaceae isolated from raw milk and dairy products.</title>
        <authorList>
            <person name="Huptas C."/>
            <person name="Wenning M."/>
            <person name="Breitenwieser F."/>
            <person name="Doll E."/>
            <person name="Von Neubeck M."/>
            <person name="Busse H.-J."/>
            <person name="Scherer S."/>
        </authorList>
    </citation>
    <scope>NUCLEOTIDE SEQUENCE [LARGE SCALE GENOMIC DNA]</scope>
    <source>
        <strain evidence="1 2">KCTC 33808</strain>
    </source>
</reference>
<accession>A0A4Q9KHA6</accession>
<dbReference type="RefSeq" id="WP_131166843.1">
    <property type="nucleotide sequence ID" value="NZ_SDMQ01000001.1"/>
</dbReference>
<sequence>MHSDDPLPERVRLRRGVLLDFAPLDERELHRERMLAALPTHGLGTYFNQDSAAVLHGLPLWGADLKRVHTLWLFGGHGQKNDLAHGYRRPKVLPNVTEVDGQRTTTLARTAADLMRRYRFGPALAVADAALRLGADRAELIAEVSGGRGCRLATEAARRADPRSESAYESVCRGVMLQQGIPLPELQVEMSDAAGFIGRVDFWWRLFKVVGEFDGAVKLTEAMLRGRTPEAEFAARAARDKRLRGIGQTVLRWVADDIHAVGPFVSSIRAQIGDAVVDHGLCPEAMDYKRPPRRRAS</sequence>
<name>A0A4Q9KHA6_9ACTN</name>
<proteinExistence type="predicted"/>
<dbReference type="OrthoDB" id="5143202at2"/>
<comment type="caution">
    <text evidence="1">The sequence shown here is derived from an EMBL/GenBank/DDBJ whole genome shotgun (WGS) entry which is preliminary data.</text>
</comment>
<dbReference type="Proteomes" id="UP000292373">
    <property type="component" value="Unassembled WGS sequence"/>
</dbReference>
<organism evidence="1 2">
    <name type="scientific">Propioniciclava sinopodophylli</name>
    <dbReference type="NCBI Taxonomy" id="1837344"/>
    <lineage>
        <taxon>Bacteria</taxon>
        <taxon>Bacillati</taxon>
        <taxon>Actinomycetota</taxon>
        <taxon>Actinomycetes</taxon>
        <taxon>Propionibacteriales</taxon>
        <taxon>Propionibacteriaceae</taxon>
        <taxon>Propioniciclava</taxon>
    </lineage>
</organism>
<dbReference type="AlphaFoldDB" id="A0A4Q9KHA6"/>
<gene>
    <name evidence="1" type="ORF">ET989_01915</name>
</gene>